<dbReference type="OrthoDB" id="110033at2"/>
<dbReference type="Pfam" id="PF00126">
    <property type="entry name" value="HTH_1"/>
    <property type="match status" value="1"/>
</dbReference>
<dbReference type="Proteomes" id="UP000214603">
    <property type="component" value="Unassembled WGS sequence"/>
</dbReference>
<accession>A0A225MTL3</accession>
<proteinExistence type="inferred from homology"/>
<evidence type="ECO:0000259" key="5">
    <source>
        <dbReference type="PROSITE" id="PS50931"/>
    </source>
</evidence>
<dbReference type="SUPFAM" id="SSF53850">
    <property type="entry name" value="Periplasmic binding protein-like II"/>
    <property type="match status" value="1"/>
</dbReference>
<sequence>MALNLRQIEVFRAVMLTGTINGASKLLYVSPPAVSRLLAHAELTLGMALFERIKGRLHATPEARRLFIEVENAYLGIQKVNTVARELLENQRGSLRIAAHATIGGSLVPRALSQFQRAHPNIGIGLECVRQSELKERMLNQQADLGITLFPMEHPNLGAIKLCNVPIVCVVANGHPLAKRVQVTARDLCRHPIVSYEPGTPFGLLLDEIFANSGYPKSIRAQAGTPHETCSLIRAGIEASGIVDRYSAEEFSHGSRGLRIMTISGAPVLQSRIIHRCHEPMSRISKTFVTLMHDLVKGS</sequence>
<feature type="domain" description="HTH lysR-type" evidence="5">
    <location>
        <begin position="3"/>
        <end position="60"/>
    </location>
</feature>
<organism evidence="6 7">
    <name type="scientific">Candidimonas nitroreducens</name>
    <dbReference type="NCBI Taxonomy" id="683354"/>
    <lineage>
        <taxon>Bacteria</taxon>
        <taxon>Pseudomonadati</taxon>
        <taxon>Pseudomonadota</taxon>
        <taxon>Betaproteobacteria</taxon>
        <taxon>Burkholderiales</taxon>
        <taxon>Alcaligenaceae</taxon>
        <taxon>Candidimonas</taxon>
    </lineage>
</organism>
<dbReference type="InterPro" id="IPR000847">
    <property type="entry name" value="LysR_HTH_N"/>
</dbReference>
<dbReference type="PROSITE" id="PS50931">
    <property type="entry name" value="HTH_LYSR"/>
    <property type="match status" value="1"/>
</dbReference>
<dbReference type="PANTHER" id="PTHR30427:SF1">
    <property type="entry name" value="TRANSCRIPTIONAL ACTIVATOR PROTEIN LYSR"/>
    <property type="match status" value="1"/>
</dbReference>
<dbReference type="GO" id="GO:0010628">
    <property type="term" value="P:positive regulation of gene expression"/>
    <property type="evidence" value="ECO:0007669"/>
    <property type="project" value="TreeGrafter"/>
</dbReference>
<dbReference type="SUPFAM" id="SSF46785">
    <property type="entry name" value="Winged helix' DNA-binding domain"/>
    <property type="match status" value="1"/>
</dbReference>
<dbReference type="InterPro" id="IPR005119">
    <property type="entry name" value="LysR_subst-bd"/>
</dbReference>
<keyword evidence="7" id="KW-1185">Reference proteome</keyword>
<comment type="caution">
    <text evidence="6">The sequence shown here is derived from an EMBL/GenBank/DDBJ whole genome shotgun (WGS) entry which is preliminary data.</text>
</comment>
<dbReference type="GO" id="GO:0003700">
    <property type="term" value="F:DNA-binding transcription factor activity"/>
    <property type="evidence" value="ECO:0007669"/>
    <property type="project" value="InterPro"/>
</dbReference>
<protein>
    <submittedName>
        <fullName evidence="6">LysR family transcriptional regulator</fullName>
    </submittedName>
</protein>
<name>A0A225MTL3_9BURK</name>
<gene>
    <name evidence="6" type="ORF">CEY11_05700</name>
</gene>
<reference evidence="7" key="1">
    <citation type="submission" date="2017-06" db="EMBL/GenBank/DDBJ databases">
        <title>Herbaspirillum phytohormonus sp. nov., isolated from the root nodule of Robinia pseudoacacia in lead-zinc mine.</title>
        <authorList>
            <person name="Fan M."/>
            <person name="Lin Y."/>
        </authorList>
    </citation>
    <scope>NUCLEOTIDE SEQUENCE [LARGE SCALE GENOMIC DNA]</scope>
    <source>
        <strain evidence="7">SC-089</strain>
    </source>
</reference>
<evidence type="ECO:0000313" key="7">
    <source>
        <dbReference type="Proteomes" id="UP000214603"/>
    </source>
</evidence>
<keyword evidence="3" id="KW-0238">DNA-binding</keyword>
<dbReference type="AlphaFoldDB" id="A0A225MTL3"/>
<keyword evidence="4" id="KW-0804">Transcription</keyword>
<dbReference type="Pfam" id="PF03466">
    <property type="entry name" value="LysR_substrate"/>
    <property type="match status" value="1"/>
</dbReference>
<keyword evidence="2" id="KW-0805">Transcription regulation</keyword>
<dbReference type="InterPro" id="IPR036388">
    <property type="entry name" value="WH-like_DNA-bd_sf"/>
</dbReference>
<comment type="similarity">
    <text evidence="1">Belongs to the LysR transcriptional regulatory family.</text>
</comment>
<dbReference type="Gene3D" id="1.10.10.10">
    <property type="entry name" value="Winged helix-like DNA-binding domain superfamily/Winged helix DNA-binding domain"/>
    <property type="match status" value="1"/>
</dbReference>
<evidence type="ECO:0000256" key="3">
    <source>
        <dbReference type="ARBA" id="ARBA00023125"/>
    </source>
</evidence>
<dbReference type="EMBL" id="NJIH01000003">
    <property type="protein sequence ID" value="OWT63803.1"/>
    <property type="molecule type" value="Genomic_DNA"/>
</dbReference>
<dbReference type="RefSeq" id="WP_088602382.1">
    <property type="nucleotide sequence ID" value="NZ_NJIH01000003.1"/>
</dbReference>
<evidence type="ECO:0000256" key="2">
    <source>
        <dbReference type="ARBA" id="ARBA00023015"/>
    </source>
</evidence>
<evidence type="ECO:0000256" key="4">
    <source>
        <dbReference type="ARBA" id="ARBA00023163"/>
    </source>
</evidence>
<dbReference type="GO" id="GO:0043565">
    <property type="term" value="F:sequence-specific DNA binding"/>
    <property type="evidence" value="ECO:0007669"/>
    <property type="project" value="TreeGrafter"/>
</dbReference>
<evidence type="ECO:0000256" key="1">
    <source>
        <dbReference type="ARBA" id="ARBA00009437"/>
    </source>
</evidence>
<dbReference type="Gene3D" id="3.40.190.290">
    <property type="match status" value="1"/>
</dbReference>
<dbReference type="InterPro" id="IPR036390">
    <property type="entry name" value="WH_DNA-bd_sf"/>
</dbReference>
<dbReference type="PANTHER" id="PTHR30427">
    <property type="entry name" value="TRANSCRIPTIONAL ACTIVATOR PROTEIN LYSR"/>
    <property type="match status" value="1"/>
</dbReference>
<evidence type="ECO:0000313" key="6">
    <source>
        <dbReference type="EMBL" id="OWT63803.1"/>
    </source>
</evidence>